<keyword evidence="3" id="KW-0732">Signal</keyword>
<keyword evidence="2" id="KW-0472">Membrane</keyword>
<keyword evidence="5" id="KW-1185">Reference proteome</keyword>
<evidence type="ECO:0000313" key="4">
    <source>
        <dbReference type="EMBL" id="AEO54683.1"/>
    </source>
</evidence>
<dbReference type="VEuPathDB" id="FungiDB:MYCTH_2297507"/>
<dbReference type="OrthoDB" id="4696326at2759"/>
<dbReference type="Proteomes" id="UP000007322">
    <property type="component" value="Chromosome 1"/>
</dbReference>
<dbReference type="eggNOG" id="ENOG502RVY9">
    <property type="taxonomic scope" value="Eukaryota"/>
</dbReference>
<dbReference type="SUPFAM" id="SSF89372">
    <property type="entry name" value="Fucose-specific lectin"/>
    <property type="match status" value="1"/>
</dbReference>
<feature type="chain" id="PRO_5003435288" description="Fucose-specific lectin" evidence="3">
    <location>
        <begin position="23"/>
        <end position="533"/>
    </location>
</feature>
<dbReference type="GeneID" id="11508621"/>
<reference evidence="4 5" key="1">
    <citation type="journal article" date="2011" name="Nat. Biotechnol.">
        <title>Comparative genomic analysis of the thermophilic biomass-degrading fungi Myceliophthora thermophila and Thielavia terrestris.</title>
        <authorList>
            <person name="Berka R.M."/>
            <person name="Grigoriev I.V."/>
            <person name="Otillar R."/>
            <person name="Salamov A."/>
            <person name="Grimwood J."/>
            <person name="Reid I."/>
            <person name="Ishmael N."/>
            <person name="John T."/>
            <person name="Darmond C."/>
            <person name="Moisan M.-C."/>
            <person name="Henrissat B."/>
            <person name="Coutinho P.M."/>
            <person name="Lombard V."/>
            <person name="Natvig D.O."/>
            <person name="Lindquist E."/>
            <person name="Schmutz J."/>
            <person name="Lucas S."/>
            <person name="Harris P."/>
            <person name="Powlowski J."/>
            <person name="Bellemare A."/>
            <person name="Taylor D."/>
            <person name="Butler G."/>
            <person name="de Vries R.P."/>
            <person name="Allijn I.E."/>
            <person name="van den Brink J."/>
            <person name="Ushinsky S."/>
            <person name="Storms R."/>
            <person name="Powell A.J."/>
            <person name="Paulsen I.T."/>
            <person name="Elbourne L.D.H."/>
            <person name="Baker S.E."/>
            <person name="Magnuson J."/>
            <person name="LaBoissiere S."/>
            <person name="Clutterbuck A.J."/>
            <person name="Martinez D."/>
            <person name="Wogulis M."/>
            <person name="de Leon A.L."/>
            <person name="Rey M.W."/>
            <person name="Tsang A."/>
        </authorList>
    </citation>
    <scope>NUCLEOTIDE SEQUENCE [LARGE SCALE GENOMIC DNA]</scope>
    <source>
        <strain evidence="5">ATCC 42464 / BCRC 31852 / DSM 1799</strain>
    </source>
</reference>
<gene>
    <name evidence="4" type="ORF">MYCTH_2297507</name>
</gene>
<dbReference type="InParanoid" id="G2Q606"/>
<evidence type="ECO:0000256" key="3">
    <source>
        <dbReference type="SAM" id="SignalP"/>
    </source>
</evidence>
<feature type="region of interest" description="Disordered" evidence="1">
    <location>
        <begin position="511"/>
        <end position="533"/>
    </location>
</feature>
<sequence length="533" mass="58676">MALLVGRLLLFLLGAAVSPAWAGSISAWYTAYGPQVILVNDTTNEIRYTACNSNDKPTYSYIDDYSLTLDIKPKIGTPLTGVGWYDNTMTQASIWYLDETNNITNAFFNCNMTTGQFLLQGNWTVTSGAPSVHSNSGLAAVVLGADTGYRVYFHDEDGAINELFYNRDIGWEYWGPISQDINSLPALGAAFSGRENITVASPRDERNIAATRWNKDETWYRTTLPHPLALVGGFATAETARDDISLDEGTPANFTLPAWDGKTKSIGVTIDNVYTRFLWYIGNDRNLYLLANQNYTWGRRASQPNTVWPQADDPNGHLGVAYDMFTSRVWLYYFVQDRLGEVKYADNTWQSWSALQEPPPLPTPSASTDDPTGSDAGLSTGAKAGIGVGVSLGAIAFATIIAIVILARRKKQASEHLAETEAGSTTLGPRTPATPDGSPALAHALGAQKYGYDQKVAPIRAQELPSEQQLQQLDGATRLEMDSNTARAELDPTARGEMYAQSQPIYELPSHWSFHEQPAEQPKQWLEPHQQRQ</sequence>
<dbReference type="HOGENOM" id="CLU_028617_1_0_1"/>
<dbReference type="Gene3D" id="2.120.10.70">
    <property type="entry name" value="Fucose-specific lectin"/>
    <property type="match status" value="1"/>
</dbReference>
<feature type="region of interest" description="Disordered" evidence="1">
    <location>
        <begin position="417"/>
        <end position="440"/>
    </location>
</feature>
<protein>
    <recommendedName>
        <fullName evidence="6">Fucose-specific lectin</fullName>
    </recommendedName>
</protein>
<proteinExistence type="predicted"/>
<accession>G2Q606</accession>
<name>G2Q606_THET4</name>
<dbReference type="EMBL" id="CP003002">
    <property type="protein sequence ID" value="AEO54683.1"/>
    <property type="molecule type" value="Genomic_DNA"/>
</dbReference>
<evidence type="ECO:0000256" key="2">
    <source>
        <dbReference type="SAM" id="Phobius"/>
    </source>
</evidence>
<feature type="region of interest" description="Disordered" evidence="1">
    <location>
        <begin position="355"/>
        <end position="378"/>
    </location>
</feature>
<dbReference type="KEGG" id="mtm:MYCTH_2297507"/>
<dbReference type="RefSeq" id="XP_003659928.1">
    <property type="nucleotide sequence ID" value="XM_003659880.1"/>
</dbReference>
<keyword evidence="2" id="KW-1133">Transmembrane helix</keyword>
<feature type="signal peptide" evidence="3">
    <location>
        <begin position="1"/>
        <end position="22"/>
    </location>
</feature>
<keyword evidence="2" id="KW-0812">Transmembrane</keyword>
<dbReference type="OMA" id="YWSNETI"/>
<feature type="transmembrane region" description="Helical" evidence="2">
    <location>
        <begin position="384"/>
        <end position="407"/>
    </location>
</feature>
<evidence type="ECO:0008006" key="6">
    <source>
        <dbReference type="Google" id="ProtNLM"/>
    </source>
</evidence>
<evidence type="ECO:0000313" key="5">
    <source>
        <dbReference type="Proteomes" id="UP000007322"/>
    </source>
</evidence>
<organism evidence="4 5">
    <name type="scientific">Thermothelomyces thermophilus (strain ATCC 42464 / BCRC 31852 / DSM 1799)</name>
    <name type="common">Sporotrichum thermophile</name>
    <dbReference type="NCBI Taxonomy" id="573729"/>
    <lineage>
        <taxon>Eukaryota</taxon>
        <taxon>Fungi</taxon>
        <taxon>Dikarya</taxon>
        <taxon>Ascomycota</taxon>
        <taxon>Pezizomycotina</taxon>
        <taxon>Sordariomycetes</taxon>
        <taxon>Sordariomycetidae</taxon>
        <taxon>Sordariales</taxon>
        <taxon>Chaetomiaceae</taxon>
        <taxon>Thermothelomyces</taxon>
    </lineage>
</organism>
<dbReference type="AlphaFoldDB" id="G2Q606"/>
<evidence type="ECO:0000256" key="1">
    <source>
        <dbReference type="SAM" id="MobiDB-lite"/>
    </source>
</evidence>